<dbReference type="Proteomes" id="UP000230758">
    <property type="component" value="Unassembled WGS sequence"/>
</dbReference>
<dbReference type="EMBL" id="PFXF01000019">
    <property type="protein sequence ID" value="PJA32842.1"/>
    <property type="molecule type" value="Genomic_DNA"/>
</dbReference>
<feature type="transmembrane region" description="Helical" evidence="1">
    <location>
        <begin position="38"/>
        <end position="56"/>
    </location>
</feature>
<accession>A0A2M7WS61</accession>
<evidence type="ECO:0000313" key="3">
    <source>
        <dbReference type="Proteomes" id="UP000230758"/>
    </source>
</evidence>
<feature type="transmembrane region" description="Helical" evidence="1">
    <location>
        <begin position="6"/>
        <end position="26"/>
    </location>
</feature>
<sequence>MTNANVIFYALLSGIIPALIWLAFWLHEDYKHPEPRGLILKTFLLGMLAVVFVLPFQKGVDILFPGMTFIAILLWVILEELFKLGAAYIGGLKSVDDNEPIDPIIYMITAALGFVALENALFIFGPILVGENIVNNIISGNLRFIGASLLHIVSSSIIGTALAFSFYKSKRKRITLTLFAIILAVLFHAGFNLAIIYWYNSGAVIAFGMVWIGVILLLLAFEKAKTIAR</sequence>
<name>A0A2M7WS61_9BACT</name>
<feature type="transmembrane region" description="Helical" evidence="1">
    <location>
        <begin position="203"/>
        <end position="221"/>
    </location>
</feature>
<dbReference type="AlphaFoldDB" id="A0A2M7WS61"/>
<proteinExistence type="predicted"/>
<comment type="caution">
    <text evidence="2">The sequence shown here is derived from an EMBL/GenBank/DDBJ whole genome shotgun (WGS) entry which is preliminary data.</text>
</comment>
<dbReference type="PANTHER" id="PTHR36844">
    <property type="entry name" value="PROTEASE PRSW"/>
    <property type="match status" value="1"/>
</dbReference>
<evidence type="ECO:0008006" key="4">
    <source>
        <dbReference type="Google" id="ProtNLM"/>
    </source>
</evidence>
<dbReference type="InterPro" id="IPR026898">
    <property type="entry name" value="PrsW"/>
</dbReference>
<reference evidence="3" key="1">
    <citation type="submission" date="2017-09" db="EMBL/GenBank/DDBJ databases">
        <title>Depth-based differentiation of microbial function through sediment-hosted aquifers and enrichment of novel symbionts in the deep terrestrial subsurface.</title>
        <authorList>
            <person name="Probst A.J."/>
            <person name="Ladd B."/>
            <person name="Jarett J.K."/>
            <person name="Geller-Mcgrath D.E."/>
            <person name="Sieber C.M.K."/>
            <person name="Emerson J.B."/>
            <person name="Anantharaman K."/>
            <person name="Thomas B.C."/>
            <person name="Malmstrom R."/>
            <person name="Stieglmeier M."/>
            <person name="Klingl A."/>
            <person name="Woyke T."/>
            <person name="Ryan C.M."/>
            <person name="Banfield J.F."/>
        </authorList>
    </citation>
    <scope>NUCLEOTIDE SEQUENCE [LARGE SCALE GENOMIC DNA]</scope>
</reference>
<organism evidence="2 3">
    <name type="scientific">Candidatus Zambryskibacteria bacterium CG_4_9_14_3_um_filter_42_15</name>
    <dbReference type="NCBI Taxonomy" id="1975112"/>
    <lineage>
        <taxon>Bacteria</taxon>
        <taxon>Candidatus Zambryskiibacteriota</taxon>
    </lineage>
</organism>
<keyword evidence="1" id="KW-0472">Membrane</keyword>
<feature type="transmembrane region" description="Helical" evidence="1">
    <location>
        <begin position="144"/>
        <end position="167"/>
    </location>
</feature>
<evidence type="ECO:0000313" key="2">
    <source>
        <dbReference type="EMBL" id="PJA32842.1"/>
    </source>
</evidence>
<feature type="transmembrane region" description="Helical" evidence="1">
    <location>
        <begin position="174"/>
        <end position="197"/>
    </location>
</feature>
<evidence type="ECO:0000256" key="1">
    <source>
        <dbReference type="SAM" id="Phobius"/>
    </source>
</evidence>
<gene>
    <name evidence="2" type="ORF">CO185_01515</name>
</gene>
<protein>
    <recommendedName>
        <fullName evidence="4">Protease PrsW</fullName>
    </recommendedName>
</protein>
<feature type="transmembrane region" description="Helical" evidence="1">
    <location>
        <begin position="62"/>
        <end position="82"/>
    </location>
</feature>
<feature type="transmembrane region" description="Helical" evidence="1">
    <location>
        <begin position="103"/>
        <end position="124"/>
    </location>
</feature>
<dbReference type="GO" id="GO:0008233">
    <property type="term" value="F:peptidase activity"/>
    <property type="evidence" value="ECO:0007669"/>
    <property type="project" value="InterPro"/>
</dbReference>
<keyword evidence="1" id="KW-0812">Transmembrane</keyword>
<dbReference type="Pfam" id="PF13367">
    <property type="entry name" value="PrsW-protease"/>
    <property type="match status" value="1"/>
</dbReference>
<dbReference type="PANTHER" id="PTHR36844:SF1">
    <property type="entry name" value="PROTEASE PRSW"/>
    <property type="match status" value="1"/>
</dbReference>
<keyword evidence="1" id="KW-1133">Transmembrane helix</keyword>